<sequence>LVFLSLISFTAADITIIPGNPDPRPYNEEFDRRVSSVQELFQTGAFNEAHYVLNDTHIIASSADTPNGTISKDTYASSDSFVRSAIQAWGQHHHLVIRPDEIWFTILAQMNFYMNAHAEDVREVFVAFEGKQEIKIQDFTWNLVIGRFAEEIQKRVKTPWLLDWVMPKFSTSTDNDAMTATVLMMGLFQAYFDYLGGIICGLPSVTLLGTKADWERLLAKLDHLPEFGAEPSLYRDRLKPILSRFIESFDKPNDPKIREFWSSVIHAEPQSLCGAPPYRISGWLTGFISWDKDGKYTATGTMNELLDGISYPSYEIDKLPIGYAGAPITLLDYPDPGTPEFPAYILAGNLGKEIKQSVPDGYLDALTSVNSSLAATELAAINAEPSLESPKKHWTVQPRSAWLMYGPVPTNETDRRDSGDTELSKLVSMIR</sequence>
<dbReference type="Proteomes" id="UP000504638">
    <property type="component" value="Unplaced"/>
</dbReference>
<name>A0A6G1FRN3_9PEZI</name>
<dbReference type="PANTHER" id="PTHR31252:SF11">
    <property type="entry name" value="DUF4419 DOMAIN-CONTAINING PROTEIN"/>
    <property type="match status" value="1"/>
</dbReference>
<reference evidence="4" key="2">
    <citation type="submission" date="2020-04" db="EMBL/GenBank/DDBJ databases">
        <authorList>
            <consortium name="NCBI Genome Project"/>
        </authorList>
    </citation>
    <scope>NUCLEOTIDE SEQUENCE</scope>
    <source>
        <strain evidence="4">CBS 781.70</strain>
    </source>
</reference>
<gene>
    <name evidence="2 4" type="ORF">P152DRAFT_384958</name>
</gene>
<feature type="non-terminal residue" evidence="2">
    <location>
        <position position="1"/>
    </location>
</feature>
<feature type="compositionally biased region" description="Basic and acidic residues" evidence="1">
    <location>
        <begin position="412"/>
        <end position="423"/>
    </location>
</feature>
<dbReference type="PANTHER" id="PTHR31252">
    <property type="entry name" value="DUF4419 DOMAIN-CONTAINING PROTEIN"/>
    <property type="match status" value="1"/>
</dbReference>
<evidence type="ECO:0000313" key="3">
    <source>
        <dbReference type="Proteomes" id="UP000504638"/>
    </source>
</evidence>
<protein>
    <recommendedName>
        <fullName evidence="5">DUF4419 domain-containing protein</fullName>
    </recommendedName>
</protein>
<accession>A0A6G1FRN3</accession>
<evidence type="ECO:0000313" key="4">
    <source>
        <dbReference type="RefSeq" id="XP_033530017.1"/>
    </source>
</evidence>
<reference evidence="2 4" key="1">
    <citation type="submission" date="2020-01" db="EMBL/GenBank/DDBJ databases">
        <authorList>
            <consortium name="DOE Joint Genome Institute"/>
            <person name="Haridas S."/>
            <person name="Albert R."/>
            <person name="Binder M."/>
            <person name="Bloem J."/>
            <person name="Labutti K."/>
            <person name="Salamov A."/>
            <person name="Andreopoulos B."/>
            <person name="Baker S.E."/>
            <person name="Barry K."/>
            <person name="Bills G."/>
            <person name="Bluhm B.H."/>
            <person name="Cannon C."/>
            <person name="Castanera R."/>
            <person name="Culley D.E."/>
            <person name="Daum C."/>
            <person name="Ezra D."/>
            <person name="Gonzalez J.B."/>
            <person name="Henrissat B."/>
            <person name="Kuo A."/>
            <person name="Liang C."/>
            <person name="Lipzen A."/>
            <person name="Lutzoni F."/>
            <person name="Magnuson J."/>
            <person name="Mondo S."/>
            <person name="Nolan M."/>
            <person name="Ohm R."/>
            <person name="Pangilinan J."/>
            <person name="Park H.-J."/>
            <person name="Ramirez L."/>
            <person name="Alfaro M."/>
            <person name="Sun H."/>
            <person name="Tritt A."/>
            <person name="Yoshinaga Y."/>
            <person name="Zwiers L.-H."/>
            <person name="Turgeon B.G."/>
            <person name="Goodwin S.B."/>
            <person name="Spatafora J.W."/>
            <person name="Crous P.W."/>
            <person name="Grigoriev I.V."/>
        </authorList>
    </citation>
    <scope>NUCLEOTIDE SEQUENCE</scope>
    <source>
        <strain evidence="2 4">CBS 781.70</strain>
    </source>
</reference>
<dbReference type="OrthoDB" id="9978173at2759"/>
<keyword evidence="3" id="KW-1185">Reference proteome</keyword>
<dbReference type="AlphaFoldDB" id="A0A6G1FRN3"/>
<feature type="non-terminal residue" evidence="2">
    <location>
        <position position="431"/>
    </location>
</feature>
<proteinExistence type="predicted"/>
<dbReference type="GeneID" id="54416384"/>
<dbReference type="EMBL" id="ML975185">
    <property type="protein sequence ID" value="KAF1808386.1"/>
    <property type="molecule type" value="Genomic_DNA"/>
</dbReference>
<reference evidence="4" key="3">
    <citation type="submission" date="2025-04" db="UniProtKB">
        <authorList>
            <consortium name="RefSeq"/>
        </authorList>
    </citation>
    <scope>IDENTIFICATION</scope>
    <source>
        <strain evidence="4">CBS 781.70</strain>
    </source>
</reference>
<organism evidence="2">
    <name type="scientific">Eremomyces bilateralis CBS 781.70</name>
    <dbReference type="NCBI Taxonomy" id="1392243"/>
    <lineage>
        <taxon>Eukaryota</taxon>
        <taxon>Fungi</taxon>
        <taxon>Dikarya</taxon>
        <taxon>Ascomycota</taxon>
        <taxon>Pezizomycotina</taxon>
        <taxon>Dothideomycetes</taxon>
        <taxon>Dothideomycetes incertae sedis</taxon>
        <taxon>Eremomycetales</taxon>
        <taxon>Eremomycetaceae</taxon>
        <taxon>Eremomyces</taxon>
    </lineage>
</organism>
<evidence type="ECO:0000256" key="1">
    <source>
        <dbReference type="SAM" id="MobiDB-lite"/>
    </source>
</evidence>
<dbReference type="RefSeq" id="XP_033530017.1">
    <property type="nucleotide sequence ID" value="XM_033675814.1"/>
</dbReference>
<evidence type="ECO:0008006" key="5">
    <source>
        <dbReference type="Google" id="ProtNLM"/>
    </source>
</evidence>
<dbReference type="InterPro" id="IPR025533">
    <property type="entry name" value="DUF4419"/>
</dbReference>
<dbReference type="Pfam" id="PF14388">
    <property type="entry name" value="DUF4419"/>
    <property type="match status" value="1"/>
</dbReference>
<feature type="region of interest" description="Disordered" evidence="1">
    <location>
        <begin position="407"/>
        <end position="431"/>
    </location>
</feature>
<evidence type="ECO:0000313" key="2">
    <source>
        <dbReference type="EMBL" id="KAF1808386.1"/>
    </source>
</evidence>